<dbReference type="KEGG" id="mcal:110310330"/>
<gene>
    <name evidence="3" type="primary">C15H8orf76</name>
</gene>
<dbReference type="RefSeq" id="XP_021038838.1">
    <property type="nucleotide sequence ID" value="XM_021183179.2"/>
</dbReference>
<accession>A0A6P5R3B8</accession>
<dbReference type="Proteomes" id="UP000515126">
    <property type="component" value="Chromosome 15"/>
</dbReference>
<keyword evidence="2" id="KW-1185">Reference proteome</keyword>
<dbReference type="PANTHER" id="PTHR31919:SF1">
    <property type="entry name" value="ZINC FINGERS AND HOMEOBOXES PROTEIN 1, ISOFORM 2"/>
    <property type="match status" value="1"/>
</dbReference>
<dbReference type="InterPro" id="IPR011990">
    <property type="entry name" value="TPR-like_helical_dom_sf"/>
</dbReference>
<sequence length="374" mass="42068">METGCWVLGGEFEDSVFEQRPERRPEPPSPYRAKLCEPQWFYEETECSDDIEVLTLKKFRGDLAYRRREYEKALQEYSSISEQLPSTNFAMKRDVQEGQARCLAHLGRHEEALEMAAELESKATNTDHLTVVLHLHLAIFSSLQSREHTILCLHKLIALHPLNPWSWCKLAEAYLSPGPDLPAGVSSQGQKSSASSDKAVVPSSVHSGTGSLLSLPTTLPENALLSVEASGCSAQENTLTCLARRREEAQMEARRKACASLLRARLLLQLAQSQQTSFALEKNLRTQQEIAGKVKDFNFREDTLLLMEEAMGEDIVPEKIKEELHSEVKCVGPEALTAMVVASSKEFEDKWFRKIKDHFCPLGNQFHVEVEIIA</sequence>
<dbReference type="CTD" id="132664473"/>
<dbReference type="InterPro" id="IPR041404">
    <property type="entry name" value="DUF5588"/>
</dbReference>
<proteinExistence type="predicted"/>
<evidence type="ECO:0000313" key="3">
    <source>
        <dbReference type="RefSeq" id="XP_021038838.1"/>
    </source>
</evidence>
<reference evidence="3" key="1">
    <citation type="submission" date="2025-08" db="UniProtKB">
        <authorList>
            <consortium name="RefSeq"/>
        </authorList>
    </citation>
    <scope>IDENTIFICATION</scope>
</reference>
<evidence type="ECO:0000256" key="1">
    <source>
        <dbReference type="SAM" id="MobiDB-lite"/>
    </source>
</evidence>
<dbReference type="GeneID" id="110310330"/>
<name>A0A6P5R3B8_MUSCR</name>
<feature type="compositionally biased region" description="Low complexity" evidence="1">
    <location>
        <begin position="183"/>
        <end position="196"/>
    </location>
</feature>
<dbReference type="SUPFAM" id="SSF48452">
    <property type="entry name" value="TPR-like"/>
    <property type="match status" value="1"/>
</dbReference>
<feature type="region of interest" description="Disordered" evidence="1">
    <location>
        <begin position="182"/>
        <end position="201"/>
    </location>
</feature>
<evidence type="ECO:0000313" key="2">
    <source>
        <dbReference type="Proteomes" id="UP000515126"/>
    </source>
</evidence>
<protein>
    <submittedName>
        <fullName evidence="3">Uncharacterized protein C8orf76 homolog isoform X1</fullName>
    </submittedName>
</protein>
<dbReference type="PANTHER" id="PTHR31919">
    <property type="entry name" value="ZINC FINGERS AND HOMEOBOXES PROTEIN 1, ISOFORM 2"/>
    <property type="match status" value="1"/>
</dbReference>
<dbReference type="Pfam" id="PF17826">
    <property type="entry name" value="DUF5588"/>
    <property type="match status" value="1"/>
</dbReference>
<dbReference type="Gene3D" id="1.25.40.10">
    <property type="entry name" value="Tetratricopeptide repeat domain"/>
    <property type="match status" value="1"/>
</dbReference>
<organism evidence="2 3">
    <name type="scientific">Mus caroli</name>
    <name type="common">Ryukyu mouse</name>
    <name type="synonym">Ricefield mouse</name>
    <dbReference type="NCBI Taxonomy" id="10089"/>
    <lineage>
        <taxon>Eukaryota</taxon>
        <taxon>Metazoa</taxon>
        <taxon>Chordata</taxon>
        <taxon>Craniata</taxon>
        <taxon>Vertebrata</taxon>
        <taxon>Euteleostomi</taxon>
        <taxon>Mammalia</taxon>
        <taxon>Eutheria</taxon>
        <taxon>Euarchontoglires</taxon>
        <taxon>Glires</taxon>
        <taxon>Rodentia</taxon>
        <taxon>Myomorpha</taxon>
        <taxon>Muroidea</taxon>
        <taxon>Muridae</taxon>
        <taxon>Murinae</taxon>
        <taxon>Mus</taxon>
        <taxon>Mus</taxon>
    </lineage>
</organism>
<dbReference type="AlphaFoldDB" id="A0A6P5R3B8"/>